<dbReference type="InterPro" id="IPR000868">
    <property type="entry name" value="Isochorismatase-like_dom"/>
</dbReference>
<dbReference type="EC" id="3.5.1.19" evidence="6"/>
<keyword evidence="3" id="KW-0479">Metal-binding</keyword>
<evidence type="ECO:0000256" key="4">
    <source>
        <dbReference type="ARBA" id="ARBA00022801"/>
    </source>
</evidence>
<evidence type="ECO:0000256" key="2">
    <source>
        <dbReference type="ARBA" id="ARBA00022642"/>
    </source>
</evidence>
<sequence length="260" mass="28729">MAEKKPVIFKPALLVVDMQEDFCPPNGSLAVAGGRDIVAAINHLLKLPFALKVATKDWHKPDHVSFAVNHPLPDTNTTPSSYATNNGTSTPQSHPKQTKQPFVDTCIIRHPDDPSQSYETRLWPVHCVQDSPGAQLIPELDHQSIHMVHQKGTDSRVEMYSAFYDPLRVYDSKLADVLRMRGITHVYVVGLAADYCVKFTALDSQAEGFTTYIIDECTEAVDPDYWETQGKAEVQAAGVKIISVTGPEVKRVVDDSGNTE</sequence>
<evidence type="ECO:0000256" key="5">
    <source>
        <dbReference type="ARBA" id="ARBA00037900"/>
    </source>
</evidence>
<keyword evidence="4" id="KW-0378">Hydrolase</keyword>
<evidence type="ECO:0000256" key="3">
    <source>
        <dbReference type="ARBA" id="ARBA00022723"/>
    </source>
</evidence>
<dbReference type="SUPFAM" id="SSF52499">
    <property type="entry name" value="Isochorismatase-like hydrolases"/>
    <property type="match status" value="1"/>
</dbReference>
<keyword evidence="2" id="KW-0662">Pyridine nucleotide biosynthesis</keyword>
<accession>A0AAN6N1M5</accession>
<dbReference type="Proteomes" id="UP001303473">
    <property type="component" value="Unassembled WGS sequence"/>
</dbReference>
<dbReference type="PANTHER" id="PTHR11080:SF2">
    <property type="entry name" value="LD05707P"/>
    <property type="match status" value="1"/>
</dbReference>
<proteinExistence type="inferred from homology"/>
<evidence type="ECO:0000256" key="7">
    <source>
        <dbReference type="ARBA" id="ARBA00043224"/>
    </source>
</evidence>
<feature type="compositionally biased region" description="Polar residues" evidence="8">
    <location>
        <begin position="74"/>
        <end position="99"/>
    </location>
</feature>
<gene>
    <name evidence="10" type="ORF">QBC46DRAFT_395693</name>
</gene>
<dbReference type="GO" id="GO:0046872">
    <property type="term" value="F:metal ion binding"/>
    <property type="evidence" value="ECO:0007669"/>
    <property type="project" value="UniProtKB-KW"/>
</dbReference>
<evidence type="ECO:0000256" key="8">
    <source>
        <dbReference type="SAM" id="MobiDB-lite"/>
    </source>
</evidence>
<comment type="similarity">
    <text evidence="1">Belongs to the isochorismatase family.</text>
</comment>
<protein>
    <recommendedName>
        <fullName evidence="6">nicotinamidase</fullName>
        <ecNumber evidence="6">3.5.1.19</ecNumber>
    </recommendedName>
    <alternativeName>
        <fullName evidence="7">Nicotinamide deamidase</fullName>
    </alternativeName>
</protein>
<evidence type="ECO:0000313" key="10">
    <source>
        <dbReference type="EMBL" id="KAK3936173.1"/>
    </source>
</evidence>
<reference evidence="11" key="1">
    <citation type="journal article" date="2023" name="Mol. Phylogenet. Evol.">
        <title>Genome-scale phylogeny and comparative genomics of the fungal order Sordariales.</title>
        <authorList>
            <person name="Hensen N."/>
            <person name="Bonometti L."/>
            <person name="Westerberg I."/>
            <person name="Brannstrom I.O."/>
            <person name="Guillou S."/>
            <person name="Cros-Aarteil S."/>
            <person name="Calhoun S."/>
            <person name="Haridas S."/>
            <person name="Kuo A."/>
            <person name="Mondo S."/>
            <person name="Pangilinan J."/>
            <person name="Riley R."/>
            <person name="LaButti K."/>
            <person name="Andreopoulos B."/>
            <person name="Lipzen A."/>
            <person name="Chen C."/>
            <person name="Yan M."/>
            <person name="Daum C."/>
            <person name="Ng V."/>
            <person name="Clum A."/>
            <person name="Steindorff A."/>
            <person name="Ohm R.A."/>
            <person name="Martin F."/>
            <person name="Silar P."/>
            <person name="Natvig D.O."/>
            <person name="Lalanne C."/>
            <person name="Gautier V."/>
            <person name="Ament-Velasquez S.L."/>
            <person name="Kruys A."/>
            <person name="Hutchinson M.I."/>
            <person name="Powell A.J."/>
            <person name="Barry K."/>
            <person name="Miller A.N."/>
            <person name="Grigoriev I.V."/>
            <person name="Debuchy R."/>
            <person name="Gladieux P."/>
            <person name="Hiltunen Thoren M."/>
            <person name="Johannesson H."/>
        </authorList>
    </citation>
    <scope>NUCLEOTIDE SEQUENCE [LARGE SCALE GENOMIC DNA]</scope>
    <source>
        <strain evidence="11">CBS 340.73</strain>
    </source>
</reference>
<dbReference type="InterPro" id="IPR052347">
    <property type="entry name" value="Isochorismatase_Nicotinamidase"/>
</dbReference>
<organism evidence="10 11">
    <name type="scientific">Diplogelasinospora grovesii</name>
    <dbReference type="NCBI Taxonomy" id="303347"/>
    <lineage>
        <taxon>Eukaryota</taxon>
        <taxon>Fungi</taxon>
        <taxon>Dikarya</taxon>
        <taxon>Ascomycota</taxon>
        <taxon>Pezizomycotina</taxon>
        <taxon>Sordariomycetes</taxon>
        <taxon>Sordariomycetidae</taxon>
        <taxon>Sordariales</taxon>
        <taxon>Diplogelasinosporaceae</taxon>
        <taxon>Diplogelasinospora</taxon>
    </lineage>
</organism>
<feature type="region of interest" description="Disordered" evidence="8">
    <location>
        <begin position="69"/>
        <end position="99"/>
    </location>
</feature>
<dbReference type="AlphaFoldDB" id="A0AAN6N1M5"/>
<feature type="domain" description="Isochorismatase-like" evidence="9">
    <location>
        <begin position="12"/>
        <end position="244"/>
    </location>
</feature>
<comment type="caution">
    <text evidence="10">The sequence shown here is derived from an EMBL/GenBank/DDBJ whole genome shotgun (WGS) entry which is preliminary data.</text>
</comment>
<evidence type="ECO:0000256" key="6">
    <source>
        <dbReference type="ARBA" id="ARBA00039017"/>
    </source>
</evidence>
<name>A0AAN6N1M5_9PEZI</name>
<dbReference type="GO" id="GO:0019363">
    <property type="term" value="P:pyridine nucleotide biosynthetic process"/>
    <property type="evidence" value="ECO:0007669"/>
    <property type="project" value="UniProtKB-KW"/>
</dbReference>
<dbReference type="Gene3D" id="3.40.50.850">
    <property type="entry name" value="Isochorismatase-like"/>
    <property type="match status" value="1"/>
</dbReference>
<keyword evidence="11" id="KW-1185">Reference proteome</keyword>
<comment type="pathway">
    <text evidence="5">Cofactor biosynthesis; nicotinate biosynthesis; nicotinate from nicotinamide: step 1/1.</text>
</comment>
<dbReference type="EMBL" id="MU853892">
    <property type="protein sequence ID" value="KAK3936173.1"/>
    <property type="molecule type" value="Genomic_DNA"/>
</dbReference>
<evidence type="ECO:0000256" key="1">
    <source>
        <dbReference type="ARBA" id="ARBA00006336"/>
    </source>
</evidence>
<dbReference type="InterPro" id="IPR036380">
    <property type="entry name" value="Isochorismatase-like_sf"/>
</dbReference>
<dbReference type="PANTHER" id="PTHR11080">
    <property type="entry name" value="PYRAZINAMIDASE/NICOTINAMIDASE"/>
    <property type="match status" value="1"/>
</dbReference>
<evidence type="ECO:0000313" key="11">
    <source>
        <dbReference type="Proteomes" id="UP001303473"/>
    </source>
</evidence>
<dbReference type="GO" id="GO:0008936">
    <property type="term" value="F:nicotinamidase activity"/>
    <property type="evidence" value="ECO:0007669"/>
    <property type="project" value="UniProtKB-EC"/>
</dbReference>
<evidence type="ECO:0000259" key="9">
    <source>
        <dbReference type="Pfam" id="PF00857"/>
    </source>
</evidence>
<dbReference type="Pfam" id="PF00857">
    <property type="entry name" value="Isochorismatase"/>
    <property type="match status" value="1"/>
</dbReference>
<dbReference type="CDD" id="cd01011">
    <property type="entry name" value="nicotinamidase"/>
    <property type="match status" value="1"/>
</dbReference>